<evidence type="ECO:0000256" key="1">
    <source>
        <dbReference type="SAM" id="Phobius"/>
    </source>
</evidence>
<dbReference type="EMBL" id="DS268558">
    <property type="protein sequence ID" value="EFO89539.1"/>
    <property type="molecule type" value="Genomic_DNA"/>
</dbReference>
<keyword evidence="1" id="KW-1133">Transmembrane helix</keyword>
<sequence>MPVELSYPGLKCVLEFLEANKKIHISSRCTRLKHIERCVSLYLHTLYFRPNIVKLNEITYAIIERKEETTDHPQSELKCGGILIGPRNPVYSRMYPTINFFKRAHRPVKRRVQEKEGMQNYEIIRKVLQGLMGGRKNIRVDQLVFEQCHSTILRLPSNFKVRIRKLDSGVINPEYLLPLMDTSSFPLKELRLKFPGTLDQPIVQSSEKLVIFVTEQYFSDFSVDILNLPNGSVIIECSSLNEDAYSNIIDYWLDEKRETGKCFMITGGQTRMIETAIDLMKKYDGKMVKWNSTEFSSNPNTNYISIPLNDDLVIAIYVVTHESWSHQTVMKTMPIDSFIPAEDFSEAKTLIEIKATENPRQNDLFVVSVFLSTAAIVLIAFFAILYKSFTNPIHN</sequence>
<dbReference type="InParanoid" id="E3N8R0"/>
<dbReference type="KEGG" id="crq:GCK72_007317"/>
<keyword evidence="3" id="KW-1185">Reference proteome</keyword>
<keyword evidence="1" id="KW-0472">Membrane</keyword>
<proteinExistence type="predicted"/>
<reference evidence="2" key="1">
    <citation type="submission" date="2007-07" db="EMBL/GenBank/DDBJ databases">
        <title>PCAP assembly of the Caenorhabditis remanei genome.</title>
        <authorList>
            <consortium name="The Caenorhabditis remanei Sequencing Consortium"/>
            <person name="Wilson R.K."/>
        </authorList>
    </citation>
    <scope>NUCLEOTIDE SEQUENCE [LARGE SCALE GENOMIC DNA]</scope>
    <source>
        <strain evidence="2">PB4641</strain>
    </source>
</reference>
<dbReference type="Gene3D" id="1.10.246.190">
    <property type="entry name" value="Autophagy protein Apg5, helix rich domain"/>
    <property type="match status" value="1"/>
</dbReference>
<dbReference type="RefSeq" id="XP_003095193.2">
    <property type="nucleotide sequence ID" value="XM_003095145.2"/>
</dbReference>
<dbReference type="CTD" id="9807393"/>
<dbReference type="Proteomes" id="UP000008281">
    <property type="component" value="Unassembled WGS sequence"/>
</dbReference>
<dbReference type="InterPro" id="IPR042526">
    <property type="entry name" value="Atg5_HR"/>
</dbReference>
<evidence type="ECO:0000313" key="3">
    <source>
        <dbReference type="Proteomes" id="UP000008281"/>
    </source>
</evidence>
<feature type="transmembrane region" description="Helical" evidence="1">
    <location>
        <begin position="364"/>
        <end position="386"/>
    </location>
</feature>
<dbReference type="InterPro" id="IPR021942">
    <property type="entry name" value="DUF3557"/>
</dbReference>
<keyword evidence="1" id="KW-0812">Transmembrane</keyword>
<dbReference type="GeneID" id="9807393"/>
<dbReference type="HOGENOM" id="CLU_042576_3_3_1"/>
<evidence type="ECO:0000313" key="2">
    <source>
        <dbReference type="EMBL" id="EFO89539.1"/>
    </source>
</evidence>
<gene>
    <name evidence="2" type="ORF">CRE_22647</name>
</gene>
<dbReference type="AlphaFoldDB" id="E3N8R0"/>
<name>E3N8R0_CAERE</name>
<dbReference type="PANTHER" id="PTHR31379">
    <property type="entry name" value="F-BOX C PROTEIN-RELATED-RELATED"/>
    <property type="match status" value="1"/>
</dbReference>
<protein>
    <recommendedName>
        <fullName evidence="4">F-box domain-containing protein</fullName>
    </recommendedName>
</protein>
<organism evidence="3">
    <name type="scientific">Caenorhabditis remanei</name>
    <name type="common">Caenorhabditis vulgaris</name>
    <dbReference type="NCBI Taxonomy" id="31234"/>
    <lineage>
        <taxon>Eukaryota</taxon>
        <taxon>Metazoa</taxon>
        <taxon>Ecdysozoa</taxon>
        <taxon>Nematoda</taxon>
        <taxon>Chromadorea</taxon>
        <taxon>Rhabditida</taxon>
        <taxon>Rhabditina</taxon>
        <taxon>Rhabditomorpha</taxon>
        <taxon>Rhabditoidea</taxon>
        <taxon>Rhabditidae</taxon>
        <taxon>Peloderinae</taxon>
        <taxon>Caenorhabditis</taxon>
    </lineage>
</organism>
<dbReference type="FunCoup" id="E3N8R0">
    <property type="interactions" value="898"/>
</dbReference>
<dbReference type="OrthoDB" id="5885055at2759"/>
<evidence type="ECO:0008006" key="4">
    <source>
        <dbReference type="Google" id="ProtNLM"/>
    </source>
</evidence>
<dbReference type="PANTHER" id="PTHR31379:SF1">
    <property type="entry name" value="F-BOX C PROTEIN-RELATED"/>
    <property type="match status" value="1"/>
</dbReference>
<accession>E3N8R0</accession>
<dbReference type="Pfam" id="PF12078">
    <property type="entry name" value="DUF3557"/>
    <property type="match status" value="1"/>
</dbReference>